<proteinExistence type="inferred from homology"/>
<dbReference type="Pfam" id="PF00454">
    <property type="entry name" value="PI3_PI4_kinase"/>
    <property type="match status" value="1"/>
</dbReference>
<keyword evidence="9" id="KW-1185">Reference proteome</keyword>
<evidence type="ECO:0000313" key="8">
    <source>
        <dbReference type="EMBL" id="CAD8068302.1"/>
    </source>
</evidence>
<dbReference type="InterPro" id="IPR044571">
    <property type="entry name" value="P4KG1-8"/>
</dbReference>
<evidence type="ECO:0000259" key="7">
    <source>
        <dbReference type="PROSITE" id="PS50290"/>
    </source>
</evidence>
<name>A0A8S1LPN8_9CILI</name>
<sequence>MKKVQVKRKFESFGFCSSNPYDPRAQKELVLHISNQIQKGNDFTIKMYSWMKISILKIKIHKTTKFDLADFRILYKNQELSLNNQDLEEYGIKNHVTLKLMARKQGQQLYFINSIHNILEESKKIQEYFQNAKWAVEGAFMKGITPKLTAFGTQGTYILEDQNHKPVAIFKPYDEEALAPNNPRGTRAKMNSPGLRQGILSGEGVDREVAAYLIDQSSQHYHNVPLTNYVQICHTAFHESEEYKQFQYEKIPIKEGSFQLYIKHDDNVGNFGSGLFPSLEARKIAILDIRILNCDRNEENILVRKKKINQPTGQTRQAYDYFLIPIDHGYAFPDCFKICRDEVVWYHWGQMAQPFTQEEKQFIEKIDPIKDIEILREKVKLREICLRNVRISTTLLKLGAQADLTIHDITEILYREDPDELSPIEIAISKAEYNYDNNIRVPKEYLNFKEKIFKNNLIQKSLEFDQSSLQIQERTKQGQPLIKLQIIDENENKNLKNDSIMKDKERQQTSDKKLARVGSQQEIKKCCKPMEKVWNEDFYSHIAYFLQQIIDNKLQEKCQSPRKYRPRYISEEVK</sequence>
<accession>A0A8S1LPN8</accession>
<dbReference type="EMBL" id="CAJJDN010000024">
    <property type="protein sequence ID" value="CAD8068302.1"/>
    <property type="molecule type" value="Genomic_DNA"/>
</dbReference>
<dbReference type="PROSITE" id="PS50053">
    <property type="entry name" value="UBIQUITIN_2"/>
    <property type="match status" value="1"/>
</dbReference>
<evidence type="ECO:0000256" key="3">
    <source>
        <dbReference type="ARBA" id="ARBA00022741"/>
    </source>
</evidence>
<dbReference type="CDD" id="cd17039">
    <property type="entry name" value="Ubl_ubiquitin_like"/>
    <property type="match status" value="1"/>
</dbReference>
<keyword evidence="2" id="KW-0808">Transferase</keyword>
<dbReference type="InterPro" id="IPR000626">
    <property type="entry name" value="Ubiquitin-like_dom"/>
</dbReference>
<evidence type="ECO:0000259" key="6">
    <source>
        <dbReference type="PROSITE" id="PS50053"/>
    </source>
</evidence>
<dbReference type="OrthoDB" id="5839at2759"/>
<dbReference type="Pfam" id="PF00240">
    <property type="entry name" value="ubiquitin"/>
    <property type="match status" value="1"/>
</dbReference>
<comment type="caution">
    <text evidence="8">The sequence shown here is derived from an EMBL/GenBank/DDBJ whole genome shotgun (WGS) entry which is preliminary data.</text>
</comment>
<dbReference type="InterPro" id="IPR000403">
    <property type="entry name" value="PI3/4_kinase_cat_dom"/>
</dbReference>
<keyword evidence="4" id="KW-0418">Kinase</keyword>
<keyword evidence="5" id="KW-0067">ATP-binding</keyword>
<dbReference type="GO" id="GO:0016301">
    <property type="term" value="F:kinase activity"/>
    <property type="evidence" value="ECO:0007669"/>
    <property type="project" value="UniProtKB-KW"/>
</dbReference>
<reference evidence="8" key="1">
    <citation type="submission" date="2021-01" db="EMBL/GenBank/DDBJ databases">
        <authorList>
            <consortium name="Genoscope - CEA"/>
            <person name="William W."/>
        </authorList>
    </citation>
    <scope>NUCLEOTIDE SEQUENCE</scope>
</reference>
<evidence type="ECO:0000313" key="9">
    <source>
        <dbReference type="Proteomes" id="UP000692954"/>
    </source>
</evidence>
<evidence type="ECO:0000256" key="2">
    <source>
        <dbReference type="ARBA" id="ARBA00022679"/>
    </source>
</evidence>
<dbReference type="PROSITE" id="PS50290">
    <property type="entry name" value="PI3_4_KINASE_3"/>
    <property type="match status" value="1"/>
</dbReference>
<dbReference type="PANTHER" id="PTHR45800">
    <property type="entry name" value="PHOSPHATIDYLINOSITOL 4-KINASE GAMMA"/>
    <property type="match status" value="1"/>
</dbReference>
<dbReference type="AlphaFoldDB" id="A0A8S1LPN8"/>
<evidence type="ECO:0000256" key="1">
    <source>
        <dbReference type="ARBA" id="ARBA00008941"/>
    </source>
</evidence>
<feature type="domain" description="PI3K/PI4K catalytic" evidence="7">
    <location>
        <begin position="143"/>
        <end position="443"/>
    </location>
</feature>
<dbReference type="GO" id="GO:0005524">
    <property type="term" value="F:ATP binding"/>
    <property type="evidence" value="ECO:0007669"/>
    <property type="project" value="UniProtKB-KW"/>
</dbReference>
<comment type="similarity">
    <text evidence="1">Belongs to the PI3/PI4-kinase family. Type II PI4K subfamily.</text>
</comment>
<keyword evidence="3" id="KW-0547">Nucleotide-binding</keyword>
<gene>
    <name evidence="8" type="ORF">PSON_ATCC_30995.1.T0240084</name>
</gene>
<evidence type="ECO:0008006" key="10">
    <source>
        <dbReference type="Google" id="ProtNLM"/>
    </source>
</evidence>
<dbReference type="Proteomes" id="UP000692954">
    <property type="component" value="Unassembled WGS sequence"/>
</dbReference>
<dbReference type="PANTHER" id="PTHR45800:SF11">
    <property type="entry name" value="PHOSPHATIDYLINOSITOL 3-KINASE-RELATED PROTEIN KINASE"/>
    <property type="match status" value="1"/>
</dbReference>
<evidence type="ECO:0000256" key="4">
    <source>
        <dbReference type="ARBA" id="ARBA00022777"/>
    </source>
</evidence>
<evidence type="ECO:0000256" key="5">
    <source>
        <dbReference type="ARBA" id="ARBA00022840"/>
    </source>
</evidence>
<feature type="domain" description="Ubiquitin-like" evidence="6">
    <location>
        <begin position="31"/>
        <end position="107"/>
    </location>
</feature>
<protein>
    <recommendedName>
        <fullName evidence="10">Ubiquitin-like domain-containing protein</fullName>
    </recommendedName>
</protein>
<organism evidence="8 9">
    <name type="scientific">Paramecium sonneborni</name>
    <dbReference type="NCBI Taxonomy" id="65129"/>
    <lineage>
        <taxon>Eukaryota</taxon>
        <taxon>Sar</taxon>
        <taxon>Alveolata</taxon>
        <taxon>Ciliophora</taxon>
        <taxon>Intramacronucleata</taxon>
        <taxon>Oligohymenophorea</taxon>
        <taxon>Peniculida</taxon>
        <taxon>Parameciidae</taxon>
        <taxon>Paramecium</taxon>
    </lineage>
</organism>